<name>A0A1H4STB4_PSETA</name>
<evidence type="ECO:0000313" key="4">
    <source>
        <dbReference type="Proteomes" id="UP000183155"/>
    </source>
</evidence>
<accession>A0A1H4STB4</accession>
<protein>
    <submittedName>
        <fullName evidence="3">TcdA/TcdB pore forming domain-containing protein</fullName>
    </submittedName>
</protein>
<dbReference type="Pfam" id="PF17914">
    <property type="entry name" value="HopA1"/>
    <property type="match status" value="1"/>
</dbReference>
<dbReference type="RefSeq" id="WP_053070898.1">
    <property type="nucleotide sequence ID" value="NZ_FNRS01000001.1"/>
</dbReference>
<organism evidence="3 4">
    <name type="scientific">Pseudomonas taetrolens</name>
    <dbReference type="NCBI Taxonomy" id="47884"/>
    <lineage>
        <taxon>Bacteria</taxon>
        <taxon>Pseudomonadati</taxon>
        <taxon>Pseudomonadota</taxon>
        <taxon>Gammaproteobacteria</taxon>
        <taxon>Pseudomonadales</taxon>
        <taxon>Pseudomonadaceae</taxon>
        <taxon>Pseudomonas</taxon>
    </lineage>
</organism>
<gene>
    <name evidence="3" type="ORF">SAMN04490203_2481</name>
</gene>
<feature type="domain" description="TcdA/TcdB toxin pore forming" evidence="2">
    <location>
        <begin position="935"/>
        <end position="1585"/>
    </location>
</feature>
<reference evidence="3 4" key="1">
    <citation type="submission" date="2016-10" db="EMBL/GenBank/DDBJ databases">
        <authorList>
            <person name="Varghese N."/>
            <person name="Submissions S."/>
        </authorList>
    </citation>
    <scope>NUCLEOTIDE SEQUENCE [LARGE SCALE GENOMIC DNA]</scope>
    <source>
        <strain evidence="3 4">BS3652</strain>
    </source>
</reference>
<dbReference type="InterPro" id="IPR024769">
    <property type="entry name" value="TcdA/TcdB_pore_forming"/>
</dbReference>
<keyword evidence="4" id="KW-1185">Reference proteome</keyword>
<comment type="caution">
    <text evidence="3">The sequence shown here is derived from an EMBL/GenBank/DDBJ whole genome shotgun (WGS) entry which is preliminary data.</text>
</comment>
<evidence type="ECO:0000313" key="3">
    <source>
        <dbReference type="EMBL" id="SEC47356.1"/>
    </source>
</evidence>
<dbReference type="Proteomes" id="UP000183155">
    <property type="component" value="Unassembled WGS sequence"/>
</dbReference>
<sequence length="2268" mass="247435">MPNVPQSDSYRSLLEFARQVFNRVCNTPGIKALVLALKKPADTPWTAPDIADYRSLEQRLARAAYAHYCNAGAAGSDAAAGEKRQYFDYLLALDAHTATIEIREYGAEDRPLHSLLPDAWDTPRDLVMTPRRTGDQPVRSSTGAQLTLKVDPLYINTLALALAHMFSEDAQGWLVQARIPGPVRLGRGDVYAVVDLSVAGSGQVSAVAAGFAGRLPETMRVDHAPPGMYRVAKGIFYAETIESGSGSYGQALAGRVATACARAMLTNSPIEQTLPYALLVRGYDVHTPAVLAQAVWDRQLKGGLIPTSGGYASRPGSDDIHRFIADPVAFAGANVFSAESLGRSVRRLPAEGHAQLVKVGPRLYEVEPATSGSAANSVPAYFLGYEGANQDNAQPAYVDIPRQAPAGSLVFTGTLSGCSVVVTRLSPTMYRVYHDGRVNSSLLYDDVVCAVDYLDYQVPGTAEGLASVFMHYTQGDWQLVLQRQAYQRVGDHVWPMLRSNGSTVSVHGPEPRVLQRKQLEFTAYREQVHRQLRRLAGKFQLPVPAAIEGVYSGGAFSPEHPALAGWNALRSELYGRLDTDLQGVLAKRQSLYAERPGSGRKGFVDEQISRLNDTIDYYQAYFYTVLGEAQSVEKTWLWQQIKASGGLSAVLLSDDRSLQSAGRVPADRQADYLEQVLRQSAVLCEHFQQAGSRFERLVPQDIYLSRVGDPFGGRCYPLVRAMAVALAIGGETGADALVQKLFLAAADPTGGSATLFKYSLQTLHANLAAVQASSSTGTFTLPEVASRFKAAGSTTMFALNTRTHSMLLGCVVGAGVRRDYFYDPNLGVFAFDETERLFQALQQHLLEAGLAGLYAAYGSLPQPGFRLVEIDTRKMASIPLGYGLQVADLSRPDELADIVGQRQQVDTAVAAHVRLAEDLPMRRALAMLEAERWGARFHAASSRLKHEAGLDHRWFPVLDNTEHHGEDRYRVQFIDSEYPGRTRWVNSEASVFAEFCRYLDTQMRRLRPPSGTAVSRNMTDAHVDGLNAGFAIKALIQWFADKKRQGPVQPFVSSERAALLKIHSYFTAVQMAQGAAQDAIRVLELARTALREDVLSTGESLKGVAALLARTNEEVSLVFAEVMVGLDIYELAYAGNELQRAVHGTLLAFDSASLVTGVAGVTSGLMGASTASAVLGSTVTILGGLSVGFVALAQAFGAVADDARAVGRYFLQVDSAYKARGYRYDDTRQVLVPLAGAVISRLDLVEGSVTFGSQYIYSTQSAWIGDLPQIDLDREHAIEVRSGIGYVASRQPLAYSDARSIILPATPMSWIAHDYGLLPFATFRDDPGFEVIRRLESERFAYDFYVFPGEQIIRRIRQEYVPTTVDVILGPGPRHLLVPELPEALQGYLTYSFTGAGDTGDYLLELREGVSVRLVSGLPSEWLIDTRQLHSDELLFLAPQLQADGVSVRQYRLVAGGVLIELDPVHACCLRVLKHNREGHRLNCMTQTSEVESLDAAQWGAQGTRFEQHLQALASAHQLHGQYVQVENYQHQGRPVGRGFYDVSKARMLFTDSPQAVTRDAWLGAVTDKHAYFHSAQAGIAWRVDVASGQLRGQFHPQSRLHGAQAIRLWQEGDKVYLTQRQPPSGTPETELIYQIQGPEMALVRMKGDDHLLKQLALRSQYSAILSGYRHSPPGQTLDRLIEPAIAPLVLVYGTDAESVDHRYWLRTADSVLIKPNLEPPAGHAGHQSASQQPRSAWPIPSDLVLAGNLTRSGGGEVFFFYSKAEQVLFRQVGPGAERLDANLPSTRRIICPPLANLLQADGNLIAITADGRVARVDEWGRLHTEAVNPHWLKGQACWWEALDTVTDASATLAVFGVQAAEGMQVLPVWYHKGQLVVAAPPLQDKALQFLGFEADGSSARLFEPESGTLYFQPPLPLDDRAKAFGAGTVLKAGVHLPAPRELVPSLRLKAVQQVDAGLRLTTRQGEIVVRTRSGELQLTGVDQAWQYEAVEPGRRGQAYDAEWQQANLPDLSEALVALARRWRCTGVLTLQGTGRWFEAGSGLLVSAGGIPHADTLQFVGAGISNKDAYVYSPVAAALYHIDGNGTVQHVSRFGRVQRVGAVLLLQGAGPGSIKPLKLRGVDSVVIGAGSHGDTFFFSKSAWAHYRTLVIEYTPQVQHLHRLSLPVDDPGKIRVSRHDDDLVLMDATAQTLLVVRQAFHRQAGDLLIELPDPGFVVPLSQLLKNMLKYAGQRDGHVDSGASRQWRGVASAVDRSRGPSLAALSGAVE</sequence>
<dbReference type="InterPro" id="IPR040871">
    <property type="entry name" value="HopA1"/>
</dbReference>
<feature type="region of interest" description="Disordered" evidence="1">
    <location>
        <begin position="1717"/>
        <end position="1736"/>
    </location>
</feature>
<evidence type="ECO:0000256" key="1">
    <source>
        <dbReference type="SAM" id="MobiDB-lite"/>
    </source>
</evidence>
<dbReference type="EMBL" id="FNRS01000001">
    <property type="protein sequence ID" value="SEC47356.1"/>
    <property type="molecule type" value="Genomic_DNA"/>
</dbReference>
<dbReference type="Pfam" id="PF12920">
    <property type="entry name" value="TcdA_TcdB_pore"/>
    <property type="match status" value="1"/>
</dbReference>
<evidence type="ECO:0000259" key="2">
    <source>
        <dbReference type="Pfam" id="PF12920"/>
    </source>
</evidence>
<proteinExistence type="predicted"/>
<dbReference type="CDD" id="cd20495">
    <property type="entry name" value="C58_PaToxP-like"/>
    <property type="match status" value="1"/>
</dbReference>